<dbReference type="Gene3D" id="3.30.420.10">
    <property type="entry name" value="Ribonuclease H-like superfamily/Ribonuclease H"/>
    <property type="match status" value="1"/>
</dbReference>
<gene>
    <name evidence="2" type="ORF">ACAOBT_LOCUS37169</name>
</gene>
<dbReference type="SUPFAM" id="SSF53098">
    <property type="entry name" value="Ribonuclease H-like"/>
    <property type="match status" value="1"/>
</dbReference>
<feature type="region of interest" description="Disordered" evidence="1">
    <location>
        <begin position="65"/>
        <end position="89"/>
    </location>
</feature>
<feature type="non-terminal residue" evidence="2">
    <location>
        <position position="581"/>
    </location>
</feature>
<evidence type="ECO:0008006" key="4">
    <source>
        <dbReference type="Google" id="ProtNLM"/>
    </source>
</evidence>
<proteinExistence type="predicted"/>
<dbReference type="InterPro" id="IPR012337">
    <property type="entry name" value="RNaseH-like_sf"/>
</dbReference>
<dbReference type="AlphaFoldDB" id="A0A9P0QG06"/>
<reference evidence="2" key="1">
    <citation type="submission" date="2022-03" db="EMBL/GenBank/DDBJ databases">
        <authorList>
            <person name="Sayadi A."/>
        </authorList>
    </citation>
    <scope>NUCLEOTIDE SEQUENCE</scope>
</reference>
<evidence type="ECO:0000313" key="2">
    <source>
        <dbReference type="EMBL" id="CAH2019466.1"/>
    </source>
</evidence>
<feature type="region of interest" description="Disordered" evidence="1">
    <location>
        <begin position="118"/>
        <end position="155"/>
    </location>
</feature>
<dbReference type="Proteomes" id="UP001152888">
    <property type="component" value="Unassembled WGS sequence"/>
</dbReference>
<organism evidence="2 3">
    <name type="scientific">Acanthoscelides obtectus</name>
    <name type="common">Bean weevil</name>
    <name type="synonym">Bruchus obtectus</name>
    <dbReference type="NCBI Taxonomy" id="200917"/>
    <lineage>
        <taxon>Eukaryota</taxon>
        <taxon>Metazoa</taxon>
        <taxon>Ecdysozoa</taxon>
        <taxon>Arthropoda</taxon>
        <taxon>Hexapoda</taxon>
        <taxon>Insecta</taxon>
        <taxon>Pterygota</taxon>
        <taxon>Neoptera</taxon>
        <taxon>Endopterygota</taxon>
        <taxon>Coleoptera</taxon>
        <taxon>Polyphaga</taxon>
        <taxon>Cucujiformia</taxon>
        <taxon>Chrysomeloidea</taxon>
        <taxon>Chrysomelidae</taxon>
        <taxon>Bruchinae</taxon>
        <taxon>Bruchini</taxon>
        <taxon>Acanthoscelides</taxon>
    </lineage>
</organism>
<keyword evidence="3" id="KW-1185">Reference proteome</keyword>
<accession>A0A9P0QG06</accession>
<sequence length="581" mass="64761">IIGAARSDFRAVSRINRDRESSFRIDEFTGKTAYGLKTLVSGSSSGTGLSKTPCAATTYEVRDLDHTSPKSASGTFWRRTRSPNQDRPLIVKQPSKDKERNVMHLIILVLAQTQNNRNVFKPNPNRTLPQTTPMSTSTRISCKPEHNNSTAQQQPKPNWIAEELFNTESKFPGIIGIHGTITLKNLENNLGLIPMKLGTAKITKNCHSILYFYDVNLIITEVNDLKKKTENVAKLTRKYIEHYKHSANYLNVLYFLERKVDGKLNDIFPSTYETVPSFSVRIKRGLINGLGSIFKAITGNLDASDGEKFESLISDLQNDQNKLSEAINSQNTLSVELIDNFNKTGLFKVVIPSGKYLVKNELYFAFAGDACTETVTKQYVCKELDLRRIKESNPCEVQLLVQKTPTTCREVEAVITEPVMKKLHDFGQWILLISNETTITLSCQEGQETVKVLGSYLAEIPVGCTLELNQEPISIGSILEQYTCAETIYTDGSKTASGVGCSIIINGVAHLWTLPAMTSIFTAEQYAILQALKYCQIESKSNLTLIVSDSLSTLHAMSNRYSRDPLILACLQTLKVLMDGD</sequence>
<feature type="compositionally biased region" description="Polar residues" evidence="1">
    <location>
        <begin position="118"/>
        <end position="140"/>
    </location>
</feature>
<dbReference type="GO" id="GO:0003676">
    <property type="term" value="F:nucleic acid binding"/>
    <property type="evidence" value="ECO:0007669"/>
    <property type="project" value="InterPro"/>
</dbReference>
<evidence type="ECO:0000256" key="1">
    <source>
        <dbReference type="SAM" id="MobiDB-lite"/>
    </source>
</evidence>
<dbReference type="OrthoDB" id="6628329at2759"/>
<protein>
    <recommendedName>
        <fullName evidence="4">RNase H type-1 domain-containing protein</fullName>
    </recommendedName>
</protein>
<dbReference type="InterPro" id="IPR036397">
    <property type="entry name" value="RNaseH_sf"/>
</dbReference>
<evidence type="ECO:0000313" key="3">
    <source>
        <dbReference type="Proteomes" id="UP001152888"/>
    </source>
</evidence>
<name>A0A9P0QG06_ACAOB</name>
<comment type="caution">
    <text evidence="2">The sequence shown here is derived from an EMBL/GenBank/DDBJ whole genome shotgun (WGS) entry which is preliminary data.</text>
</comment>
<dbReference type="EMBL" id="CAKOFQ010010270">
    <property type="protein sequence ID" value="CAH2019466.1"/>
    <property type="molecule type" value="Genomic_DNA"/>
</dbReference>